<proteinExistence type="predicted"/>
<evidence type="ECO:0008006" key="3">
    <source>
        <dbReference type="Google" id="ProtNLM"/>
    </source>
</evidence>
<reference evidence="2" key="1">
    <citation type="journal article" date="2019" name="Int. J. Syst. Evol. Microbiol.">
        <title>The Global Catalogue of Microorganisms (GCM) 10K type strain sequencing project: providing services to taxonomists for standard genome sequencing and annotation.</title>
        <authorList>
            <consortium name="The Broad Institute Genomics Platform"/>
            <consortium name="The Broad Institute Genome Sequencing Center for Infectious Disease"/>
            <person name="Wu L."/>
            <person name="Ma J."/>
        </authorList>
    </citation>
    <scope>NUCLEOTIDE SEQUENCE [LARGE SCALE GENOMIC DNA]</scope>
    <source>
        <strain evidence="2">JCM 18127</strain>
    </source>
</reference>
<gene>
    <name evidence="1" type="ORF">GCM10023226_01950</name>
</gene>
<dbReference type="Proteomes" id="UP001500621">
    <property type="component" value="Unassembled WGS sequence"/>
</dbReference>
<sequence>MDTTLKGALAAGAAAVLLVGGAGTLAFWSDSETVTGTGISSGELKLGTPVCGAWQLNGAGAFTTQLIVPGDQLTRTCTVDLIAAGENLEADLALTSPDLGTSNGLVDELDASAEFTVDGAVVTSVTEADDGGPTVTDEIGVEVTVDLDFTDATNASQDLTATLAALTLSLTQSDATP</sequence>
<protein>
    <recommendedName>
        <fullName evidence="3">Alternate-type signal peptide domain-containing protein</fullName>
    </recommendedName>
</protein>
<name>A0ABP8VPN0_9ACTN</name>
<organism evidence="1 2">
    <name type="scientific">Nocardioides nanhaiensis</name>
    <dbReference type="NCBI Taxonomy" id="1476871"/>
    <lineage>
        <taxon>Bacteria</taxon>
        <taxon>Bacillati</taxon>
        <taxon>Actinomycetota</taxon>
        <taxon>Actinomycetes</taxon>
        <taxon>Propionibacteriales</taxon>
        <taxon>Nocardioidaceae</taxon>
        <taxon>Nocardioides</taxon>
    </lineage>
</organism>
<dbReference type="NCBIfam" id="TIGR04089">
    <property type="entry name" value="exp_by_SipW_III"/>
    <property type="match status" value="1"/>
</dbReference>
<evidence type="ECO:0000313" key="1">
    <source>
        <dbReference type="EMBL" id="GAA4669313.1"/>
    </source>
</evidence>
<dbReference type="InterPro" id="IPR023833">
    <property type="entry name" value="Signal_pept_SipW-depend-type"/>
</dbReference>
<dbReference type="InterPro" id="IPR024006">
    <property type="entry name" value="Alt_signal_exp_actinobact"/>
</dbReference>
<accession>A0ABP8VPN0</accession>
<evidence type="ECO:0000313" key="2">
    <source>
        <dbReference type="Proteomes" id="UP001500621"/>
    </source>
</evidence>
<comment type="caution">
    <text evidence="1">The sequence shown here is derived from an EMBL/GenBank/DDBJ whole genome shotgun (WGS) entry which is preliminary data.</text>
</comment>
<dbReference type="RefSeq" id="WP_345262174.1">
    <property type="nucleotide sequence ID" value="NZ_BAABIM010000001.1"/>
</dbReference>
<dbReference type="EMBL" id="BAABIM010000001">
    <property type="protein sequence ID" value="GAA4669313.1"/>
    <property type="molecule type" value="Genomic_DNA"/>
</dbReference>
<keyword evidence="2" id="KW-1185">Reference proteome</keyword>
<dbReference type="NCBIfam" id="TIGR04088">
    <property type="entry name" value="cognate_SipW"/>
    <property type="match status" value="1"/>
</dbReference>